<gene>
    <name evidence="1" type="ORF">OVS_00185</name>
</gene>
<name>A0ABM5P0Z5_9MOLU</name>
<sequence length="64" mass="6894">MNFLNLAKFIPLLATTGVVVVTTSQISIITNSYNKATLPPEKNCYEILTSSSSSGTKKIISLCK</sequence>
<protein>
    <submittedName>
        <fullName evidence="1">Uncharacterized protein</fullName>
    </submittedName>
</protein>
<dbReference type="EMBL" id="CP006935">
    <property type="protein sequence ID" value="AHC40077.1"/>
    <property type="molecule type" value="Genomic_DNA"/>
</dbReference>
<reference evidence="1 2" key="1">
    <citation type="journal article" date="2014" name="Genome Announc.">
        <title>Complete Genome Sequence of Mycoplasma ovis Strain Michigan, a Hemoplasma of Sheep with Two Distinct 16S rRNA Genes.</title>
        <authorList>
            <person name="Deshuillers P.L."/>
            <person name="Santos A.P."/>
            <person name="do Nascimento N.C."/>
            <person name="Hampel J.A."/>
            <person name="Bergin I.L."/>
            <person name="Dyson M.C."/>
            <person name="Messick J.B."/>
        </authorList>
    </citation>
    <scope>NUCLEOTIDE SEQUENCE [LARGE SCALE GENOMIC DNA]</scope>
    <source>
        <strain evidence="1 2">Michigan</strain>
    </source>
</reference>
<organism evidence="1 2">
    <name type="scientific">Mycoplasma ovis str. Michigan</name>
    <dbReference type="NCBI Taxonomy" id="1415773"/>
    <lineage>
        <taxon>Bacteria</taxon>
        <taxon>Bacillati</taxon>
        <taxon>Mycoplasmatota</taxon>
        <taxon>Mollicutes</taxon>
        <taxon>Mycoplasmataceae</taxon>
        <taxon>Mycoplasma</taxon>
    </lineage>
</organism>
<proteinExistence type="predicted"/>
<evidence type="ECO:0000313" key="2">
    <source>
        <dbReference type="Proteomes" id="UP000018745"/>
    </source>
</evidence>
<accession>A0ABM5P0Z5</accession>
<keyword evidence="2" id="KW-1185">Reference proteome</keyword>
<dbReference type="Proteomes" id="UP000018745">
    <property type="component" value="Chromosome"/>
</dbReference>
<dbReference type="RefSeq" id="WP_024070845.1">
    <property type="nucleotide sequence ID" value="NC_023062.1"/>
</dbReference>
<evidence type="ECO:0000313" key="1">
    <source>
        <dbReference type="EMBL" id="AHC40077.1"/>
    </source>
</evidence>